<sequence length="136" mass="15962">MVKLDMKELSDIDIFDPSINSWRNMPKAPQTSEQIKETLRGLLNYNNLYIRSLYYSSATYVNTKLFNLPFRYYNGGIGLADKLTDEDPFVRLFHTKDDAYTALQMLRKAFPKTEYERKTNYVLEYAAFMKGLSENL</sequence>
<dbReference type="Proteomes" id="UP001202248">
    <property type="component" value="Unassembled WGS sequence"/>
</dbReference>
<reference evidence="1 2" key="1">
    <citation type="submission" date="2022-02" db="EMBL/GenBank/DDBJ databases">
        <authorList>
            <person name="Min J."/>
        </authorList>
    </citation>
    <scope>NUCLEOTIDE SEQUENCE [LARGE SCALE GENOMIC DNA]</scope>
    <source>
        <strain evidence="1 2">GR10-1</strain>
    </source>
</reference>
<organism evidence="1 2">
    <name type="scientific">Niabella ginsengisoli</name>
    <dbReference type="NCBI Taxonomy" id="522298"/>
    <lineage>
        <taxon>Bacteria</taxon>
        <taxon>Pseudomonadati</taxon>
        <taxon>Bacteroidota</taxon>
        <taxon>Chitinophagia</taxon>
        <taxon>Chitinophagales</taxon>
        <taxon>Chitinophagaceae</taxon>
        <taxon>Niabella</taxon>
    </lineage>
</organism>
<protein>
    <submittedName>
        <fullName evidence="1">Uncharacterized protein</fullName>
    </submittedName>
</protein>
<dbReference type="EMBL" id="JAKWBL010000005">
    <property type="protein sequence ID" value="MCH5600904.1"/>
    <property type="molecule type" value="Genomic_DNA"/>
</dbReference>
<comment type="caution">
    <text evidence="1">The sequence shown here is derived from an EMBL/GenBank/DDBJ whole genome shotgun (WGS) entry which is preliminary data.</text>
</comment>
<keyword evidence="2" id="KW-1185">Reference proteome</keyword>
<gene>
    <name evidence="1" type="ORF">MKP09_24830</name>
</gene>
<proteinExistence type="predicted"/>
<dbReference type="RefSeq" id="WP_240833425.1">
    <property type="nucleotide sequence ID" value="NZ_JAKWBL010000005.1"/>
</dbReference>
<evidence type="ECO:0000313" key="1">
    <source>
        <dbReference type="EMBL" id="MCH5600904.1"/>
    </source>
</evidence>
<accession>A0ABS9SRY5</accession>
<evidence type="ECO:0000313" key="2">
    <source>
        <dbReference type="Proteomes" id="UP001202248"/>
    </source>
</evidence>
<name>A0ABS9SRY5_9BACT</name>